<dbReference type="EMBL" id="CACSLK010014277">
    <property type="protein sequence ID" value="CAA0816549.1"/>
    <property type="molecule type" value="Genomic_DNA"/>
</dbReference>
<dbReference type="AlphaFoldDB" id="A0A9N7MPS7"/>
<name>A0A9N7MPS7_STRHE</name>
<reference evidence="3" key="1">
    <citation type="submission" date="2019-12" db="EMBL/GenBank/DDBJ databases">
        <authorList>
            <person name="Scholes J."/>
        </authorList>
    </citation>
    <scope>NUCLEOTIDE SEQUENCE</scope>
</reference>
<feature type="compositionally biased region" description="Pro residues" evidence="2">
    <location>
        <begin position="19"/>
        <end position="30"/>
    </location>
</feature>
<evidence type="ECO:0000256" key="2">
    <source>
        <dbReference type="SAM" id="MobiDB-lite"/>
    </source>
</evidence>
<dbReference type="OrthoDB" id="1900138at2759"/>
<dbReference type="Proteomes" id="UP001153555">
    <property type="component" value="Unassembled WGS sequence"/>
</dbReference>
<evidence type="ECO:0000313" key="4">
    <source>
        <dbReference type="Proteomes" id="UP001153555"/>
    </source>
</evidence>
<organism evidence="3 4">
    <name type="scientific">Striga hermonthica</name>
    <name type="common">Purple witchweed</name>
    <name type="synonym">Buchnera hermonthica</name>
    <dbReference type="NCBI Taxonomy" id="68872"/>
    <lineage>
        <taxon>Eukaryota</taxon>
        <taxon>Viridiplantae</taxon>
        <taxon>Streptophyta</taxon>
        <taxon>Embryophyta</taxon>
        <taxon>Tracheophyta</taxon>
        <taxon>Spermatophyta</taxon>
        <taxon>Magnoliopsida</taxon>
        <taxon>eudicotyledons</taxon>
        <taxon>Gunneridae</taxon>
        <taxon>Pentapetalae</taxon>
        <taxon>asterids</taxon>
        <taxon>lamiids</taxon>
        <taxon>Lamiales</taxon>
        <taxon>Orobanchaceae</taxon>
        <taxon>Buchnereae</taxon>
        <taxon>Striga</taxon>
    </lineage>
</organism>
<protein>
    <submittedName>
        <fullName evidence="3">Uncharacterized protein</fullName>
    </submittedName>
</protein>
<dbReference type="PANTHER" id="PTHR34946:SF2">
    <property type="entry name" value="OS04G0386300 PROTEIN"/>
    <property type="match status" value="1"/>
</dbReference>
<accession>A0A9N7MPS7</accession>
<keyword evidence="1" id="KW-0175">Coiled coil</keyword>
<dbReference type="GO" id="GO:0009630">
    <property type="term" value="P:gravitropism"/>
    <property type="evidence" value="ECO:0007669"/>
    <property type="project" value="TreeGrafter"/>
</dbReference>
<feature type="coiled-coil region" evidence="1">
    <location>
        <begin position="93"/>
        <end position="120"/>
    </location>
</feature>
<dbReference type="GO" id="GO:0005634">
    <property type="term" value="C:nucleus"/>
    <property type="evidence" value="ECO:0007669"/>
    <property type="project" value="TreeGrafter"/>
</dbReference>
<dbReference type="PANTHER" id="PTHR34946">
    <property type="entry name" value="OS03G0310200 PROTEIN"/>
    <property type="match status" value="1"/>
</dbReference>
<evidence type="ECO:0000256" key="1">
    <source>
        <dbReference type="SAM" id="Coils"/>
    </source>
</evidence>
<evidence type="ECO:0000313" key="3">
    <source>
        <dbReference type="EMBL" id="CAA0816549.1"/>
    </source>
</evidence>
<sequence length="161" mass="18676">MEEIHQEMELLSFTSATGAPPPPSPPPPSDLPWFESFHRPSLDLQLSISLTPIGPPQDNNDYNNKNNIDNDNREIETLKWEAAQQIRLAAVERAYAERVMEMARREMETARSEFVRARSLWERARDEVDKAQRMKERAFRASKESMCMEITCCCCSQKFRP</sequence>
<proteinExistence type="predicted"/>
<comment type="caution">
    <text evidence="3">The sequence shown here is derived from an EMBL/GenBank/DDBJ whole genome shotgun (WGS) entry which is preliminary data.</text>
</comment>
<feature type="region of interest" description="Disordered" evidence="2">
    <location>
        <begin position="1"/>
        <end position="36"/>
    </location>
</feature>
<gene>
    <name evidence="3" type="ORF">SHERM_16415</name>
</gene>
<keyword evidence="4" id="KW-1185">Reference proteome</keyword>